<sequence length="34" mass="3904">MQARVVFQMPATALSWSVYELFKYVLGYSSKKSS</sequence>
<dbReference type="Proteomes" id="UP000270094">
    <property type="component" value="Unassembled WGS sequence"/>
</dbReference>
<organism evidence="1 2">
    <name type="scientific">Strongylus vulgaris</name>
    <name type="common">Blood worm</name>
    <dbReference type="NCBI Taxonomy" id="40348"/>
    <lineage>
        <taxon>Eukaryota</taxon>
        <taxon>Metazoa</taxon>
        <taxon>Ecdysozoa</taxon>
        <taxon>Nematoda</taxon>
        <taxon>Chromadorea</taxon>
        <taxon>Rhabditida</taxon>
        <taxon>Rhabditina</taxon>
        <taxon>Rhabditomorpha</taxon>
        <taxon>Strongyloidea</taxon>
        <taxon>Strongylidae</taxon>
        <taxon>Strongylus</taxon>
    </lineage>
</organism>
<dbReference type="AlphaFoldDB" id="A0A3P7IU19"/>
<proteinExistence type="predicted"/>
<keyword evidence="2" id="KW-1185">Reference proteome</keyword>
<accession>A0A3P7IU19</accession>
<gene>
    <name evidence="1" type="ORF">SVUK_LOCUS6361</name>
</gene>
<dbReference type="OrthoDB" id="43906at2759"/>
<reference evidence="1 2" key="1">
    <citation type="submission" date="2018-11" db="EMBL/GenBank/DDBJ databases">
        <authorList>
            <consortium name="Pathogen Informatics"/>
        </authorList>
    </citation>
    <scope>NUCLEOTIDE SEQUENCE [LARGE SCALE GENOMIC DNA]</scope>
</reference>
<name>A0A3P7IU19_STRVU</name>
<protein>
    <submittedName>
        <fullName evidence="1">Uncharacterized protein</fullName>
    </submittedName>
</protein>
<evidence type="ECO:0000313" key="2">
    <source>
        <dbReference type="Proteomes" id="UP000270094"/>
    </source>
</evidence>
<evidence type="ECO:0000313" key="1">
    <source>
        <dbReference type="EMBL" id="VDM71363.1"/>
    </source>
</evidence>
<dbReference type="EMBL" id="UYYB01020088">
    <property type="protein sequence ID" value="VDM71363.1"/>
    <property type="molecule type" value="Genomic_DNA"/>
</dbReference>